<dbReference type="AlphaFoldDB" id="A0A0D6LIX4"/>
<accession>A0A0D6LIX4</accession>
<organism evidence="1 2">
    <name type="scientific">Ancylostoma ceylanicum</name>
    <dbReference type="NCBI Taxonomy" id="53326"/>
    <lineage>
        <taxon>Eukaryota</taxon>
        <taxon>Metazoa</taxon>
        <taxon>Ecdysozoa</taxon>
        <taxon>Nematoda</taxon>
        <taxon>Chromadorea</taxon>
        <taxon>Rhabditida</taxon>
        <taxon>Rhabditina</taxon>
        <taxon>Rhabditomorpha</taxon>
        <taxon>Strongyloidea</taxon>
        <taxon>Ancylostomatidae</taxon>
        <taxon>Ancylostomatinae</taxon>
        <taxon>Ancylostoma</taxon>
    </lineage>
</organism>
<dbReference type="EMBL" id="KE125133">
    <property type="protein sequence ID" value="EPB71143.1"/>
    <property type="molecule type" value="Genomic_DNA"/>
</dbReference>
<reference evidence="1 2" key="1">
    <citation type="submission" date="2013-05" db="EMBL/GenBank/DDBJ databases">
        <title>Draft genome of the parasitic nematode Anyclostoma ceylanicum.</title>
        <authorList>
            <person name="Mitreva M."/>
        </authorList>
    </citation>
    <scope>NUCLEOTIDE SEQUENCE [LARGE SCALE GENOMIC DNA]</scope>
</reference>
<protein>
    <submittedName>
        <fullName evidence="1">Uncharacterized protein</fullName>
    </submittedName>
</protein>
<sequence length="539" mass="59761">MMATIRGCKNQLTRAINNLQQGLNQYDQVPLDSNGIENEPPNTRLRRIAERKIDLIAAKSRLEDLLLELQTKFQAAVDFAQRAPINPDSIPPVEEIDNHWVEHNGEEIEENARKALSVIKATYRQLEVLEASASLEIQYHIGSPHSVPPTTQIRREAAAAPDTPPPGFENTPRRILSSTNVVLNHPQEFSQPQPMHNGSVSSQQIDATMILPSQLQKLEIEPYYGDIARLQSIILILLVFLQDAAGLPRPDLIQKYAAFAVRRTIRLTDVGVICLYDNVAAFKVILVVTVECKVVSAAVEITTSLSVITGTADVIHQVHFVAQLTQKTIEDKVERSTGRLVADILQESRPTMVKGPVIHHLTVVVVLTIDIDRGLKVTDAYPSILQTVCHQILVEYHLQIQSGTNPHPSIDIALELVDLNGKTLNFTMNTKERLTAPHNTAPVTKEDALAILSLGIEVNPVRSTVNKVQSIRSIIDKLKEKNIATKFHYVQTEDNPADCATRGLKIKHLQRPHLVAWAILSPLTGTTMASQPNGLHYTT</sequence>
<gene>
    <name evidence="1" type="ORF">ANCCEY_09749</name>
</gene>
<evidence type="ECO:0000313" key="2">
    <source>
        <dbReference type="Proteomes" id="UP000054495"/>
    </source>
</evidence>
<name>A0A0D6LIX4_9BILA</name>
<evidence type="ECO:0000313" key="1">
    <source>
        <dbReference type="EMBL" id="EPB71143.1"/>
    </source>
</evidence>
<keyword evidence="2" id="KW-1185">Reference proteome</keyword>
<dbReference type="Proteomes" id="UP000054495">
    <property type="component" value="Unassembled WGS sequence"/>
</dbReference>
<proteinExistence type="predicted"/>